<reference evidence="6 7" key="1">
    <citation type="journal article" date="2016" name="Sci. Rep.">
        <title>The genome sequence of the outbreeding globe artichoke constructed de novo incorporating a phase-aware low-pass sequencing strategy of F1 progeny.</title>
        <authorList>
            <person name="Scaglione D."/>
            <person name="Reyes-Chin-Wo S."/>
            <person name="Acquadro A."/>
            <person name="Froenicke L."/>
            <person name="Portis E."/>
            <person name="Beitel C."/>
            <person name="Tirone M."/>
            <person name="Mauro R."/>
            <person name="Lo Monaco A."/>
            <person name="Mauromicale G."/>
            <person name="Faccioli P."/>
            <person name="Cattivelli L."/>
            <person name="Rieseberg L."/>
            <person name="Michelmore R."/>
            <person name="Lanteri S."/>
        </authorList>
    </citation>
    <scope>NUCLEOTIDE SEQUENCE [LARGE SCALE GENOMIC DNA]</scope>
    <source>
        <strain evidence="6">2C</strain>
    </source>
</reference>
<gene>
    <name evidence="6" type="ORF">Ccrd_008775</name>
</gene>
<dbReference type="OMA" id="PTRENGW"/>
<dbReference type="InterPro" id="IPR029021">
    <property type="entry name" value="Prot-tyrosine_phosphatase-like"/>
</dbReference>
<dbReference type="Gramene" id="KVH89239">
    <property type="protein sequence ID" value="KVH89239"/>
    <property type="gene ID" value="Ccrd_008775"/>
</dbReference>
<feature type="region of interest" description="Disordered" evidence="3">
    <location>
        <begin position="1"/>
        <end position="53"/>
    </location>
</feature>
<keyword evidence="1" id="KW-0378">Hydrolase</keyword>
<keyword evidence="7" id="KW-1185">Reference proteome</keyword>
<dbReference type="CDD" id="cd14498">
    <property type="entry name" value="DSP"/>
    <property type="match status" value="1"/>
</dbReference>
<sequence>MYWRSASWSSSHVSLPPLNPDSVKDGVDLNASNGGQNRRCPVPLTPRSNSKGRSCLPPLAIARRSLDEWPRAGSDDVGEWPIPSTPSGRDLNNGGERLKLDLSSIQRIPDKNAGLAKRDKIAFFDKECSKVAEHIFLGGDAVARDKDILKQHKITHVLNCVGFVCPEYFKGNFVYRTLWLQDSPSEDITSILYDVFDYFEDVRGQGGKVFVHCCQGVSRSTSLVIAYRMWREGQSFDDAFQYVKAAREIADPNMGFACQLLQCQKRVHAFPLSPSSLLRLYRIAPHSSYDPLHLVPKMLNVPSPAALDSRGAFIMHIPSTIYIWIGKKCESLMEREARGAVCQIVRYEKAQGPIVVVKEGEEPSYFWDAFSTLLPLMDKSGIDIVELSKATPGERIVDSYNVDFEIIQKAIIGGFVPPFASSETDQETHLPARENSWSVLRRKFAYGNMKEFVLASKSAPSRVYPDSALLVGSERSFNPLSKPVLFSSTSSLSPSFSSGSSSSSSPPYLSPDSISSDSSISSKCYSDSPVASPSISSYTHAFSSTLSTLSNLSLVPTKLSPHSISKTSEFIDVNFTSNTSFQSVLSPSKRSSLSIAERRGGTLKCLKLPIPCDDSQGQEAHSSYVAGGEANACLATESDENNVLRLKQKGLNQESLLQGYCSSCSNTLDGGDGFDQTSKASEENWPSKRKETHNFLVPVESESAHHDVKQQVVVLEWPSLEKVLRFYTDDMDSRCMFVFVTPGSGSVKDGDSVLYLWVGKAFRHDNGSLLETNKRCTELPDLAMKEVINKVLSEMGLSKDTHVELTHLLHKLYCLKIDGKAVVFAIMFTTTGAIIGSHTISPTSSISHFCTLGNIPAEDAGKKRRECIKGSVESLQTILHQSAAPFVF</sequence>
<protein>
    <recommendedName>
        <fullName evidence="8">Dual specificity phosphatase</fullName>
    </recommendedName>
</protein>
<evidence type="ECO:0008006" key="8">
    <source>
        <dbReference type="Google" id="ProtNLM"/>
    </source>
</evidence>
<accession>A0A103XEG2</accession>
<dbReference type="SUPFAM" id="SSF55753">
    <property type="entry name" value="Actin depolymerizing proteins"/>
    <property type="match status" value="1"/>
</dbReference>
<feature type="compositionally biased region" description="Low complexity" evidence="3">
    <location>
        <begin position="1"/>
        <end position="14"/>
    </location>
</feature>
<feature type="region of interest" description="Disordered" evidence="3">
    <location>
        <begin position="73"/>
        <end position="95"/>
    </location>
</feature>
<comment type="caution">
    <text evidence="6">The sequence shown here is derived from an EMBL/GenBank/DDBJ whole genome shotgun (WGS) entry which is preliminary data.</text>
</comment>
<feature type="domain" description="Tyrosine specific protein phosphatases" evidence="5">
    <location>
        <begin position="186"/>
        <end position="247"/>
    </location>
</feature>
<evidence type="ECO:0000256" key="3">
    <source>
        <dbReference type="SAM" id="MobiDB-lite"/>
    </source>
</evidence>
<dbReference type="Gene3D" id="3.90.190.10">
    <property type="entry name" value="Protein tyrosine phosphatase superfamily"/>
    <property type="match status" value="1"/>
</dbReference>
<dbReference type="PANTHER" id="PTHR46381:SF4">
    <property type="entry name" value="PROTEIN-TYROSINE-PHOSPHATASE MKP1"/>
    <property type="match status" value="1"/>
</dbReference>
<dbReference type="AlphaFoldDB" id="A0A103XEG2"/>
<dbReference type="Gene3D" id="3.40.20.10">
    <property type="entry name" value="Severin"/>
    <property type="match status" value="1"/>
</dbReference>
<dbReference type="InterPro" id="IPR016130">
    <property type="entry name" value="Tyr_Pase_AS"/>
</dbReference>
<evidence type="ECO:0000313" key="6">
    <source>
        <dbReference type="EMBL" id="KVH89239.1"/>
    </source>
</evidence>
<dbReference type="PANTHER" id="PTHR46381">
    <property type="entry name" value="MKPA PROTEIN"/>
    <property type="match status" value="1"/>
</dbReference>
<dbReference type="PROSITE" id="PS50056">
    <property type="entry name" value="TYR_PHOSPHATASE_2"/>
    <property type="match status" value="1"/>
</dbReference>
<dbReference type="InterPro" id="IPR000387">
    <property type="entry name" value="Tyr_Pase_dom"/>
</dbReference>
<proteinExistence type="predicted"/>
<evidence type="ECO:0000313" key="7">
    <source>
        <dbReference type="Proteomes" id="UP000243975"/>
    </source>
</evidence>
<dbReference type="SUPFAM" id="SSF52799">
    <property type="entry name" value="(Phosphotyrosine protein) phosphatases II"/>
    <property type="match status" value="1"/>
</dbReference>
<dbReference type="PROSITE" id="PS50054">
    <property type="entry name" value="TYR_PHOSPHATASE_DUAL"/>
    <property type="match status" value="1"/>
</dbReference>
<feature type="domain" description="Tyrosine-protein phosphatase" evidence="4">
    <location>
        <begin position="127"/>
        <end position="269"/>
    </location>
</feature>
<evidence type="ECO:0000259" key="4">
    <source>
        <dbReference type="PROSITE" id="PS50054"/>
    </source>
</evidence>
<dbReference type="STRING" id="59895.A0A103XEG2"/>
<dbReference type="InterPro" id="IPR020422">
    <property type="entry name" value="TYR_PHOSPHATASE_DUAL_dom"/>
</dbReference>
<name>A0A103XEG2_CYNCS</name>
<dbReference type="Pfam" id="PF25466">
    <property type="entry name" value="MPK1_gelsolin_C"/>
    <property type="match status" value="1"/>
</dbReference>
<dbReference type="Pfam" id="PF00782">
    <property type="entry name" value="DSPc"/>
    <property type="match status" value="1"/>
</dbReference>
<dbReference type="InterPro" id="IPR057528">
    <property type="entry name" value="MPK1_C"/>
</dbReference>
<evidence type="ECO:0000256" key="2">
    <source>
        <dbReference type="ARBA" id="ARBA00022912"/>
    </source>
</evidence>
<dbReference type="InterPro" id="IPR000340">
    <property type="entry name" value="Dual-sp_phosphatase_cat-dom"/>
</dbReference>
<dbReference type="InterPro" id="IPR029006">
    <property type="entry name" value="ADF-H/Gelsolin-like_dom_sf"/>
</dbReference>
<organism evidence="6 7">
    <name type="scientific">Cynara cardunculus var. scolymus</name>
    <name type="common">Globe artichoke</name>
    <name type="synonym">Cynara scolymus</name>
    <dbReference type="NCBI Taxonomy" id="59895"/>
    <lineage>
        <taxon>Eukaryota</taxon>
        <taxon>Viridiplantae</taxon>
        <taxon>Streptophyta</taxon>
        <taxon>Embryophyta</taxon>
        <taxon>Tracheophyta</taxon>
        <taxon>Spermatophyta</taxon>
        <taxon>Magnoliopsida</taxon>
        <taxon>eudicotyledons</taxon>
        <taxon>Gunneridae</taxon>
        <taxon>Pentapetalae</taxon>
        <taxon>asterids</taxon>
        <taxon>campanulids</taxon>
        <taxon>Asterales</taxon>
        <taxon>Asteraceae</taxon>
        <taxon>Carduoideae</taxon>
        <taxon>Cardueae</taxon>
        <taxon>Carduinae</taxon>
        <taxon>Cynara</taxon>
    </lineage>
</organism>
<dbReference type="SMART" id="SM00195">
    <property type="entry name" value="DSPc"/>
    <property type="match status" value="1"/>
</dbReference>
<dbReference type="Proteomes" id="UP000243975">
    <property type="component" value="Unassembled WGS sequence"/>
</dbReference>
<dbReference type="EMBL" id="LEKV01005286">
    <property type="protein sequence ID" value="KVH89239.1"/>
    <property type="molecule type" value="Genomic_DNA"/>
</dbReference>
<keyword evidence="2" id="KW-0904">Protein phosphatase</keyword>
<evidence type="ECO:0000256" key="1">
    <source>
        <dbReference type="ARBA" id="ARBA00022801"/>
    </source>
</evidence>
<dbReference type="GO" id="GO:0004721">
    <property type="term" value="F:phosphoprotein phosphatase activity"/>
    <property type="evidence" value="ECO:0007669"/>
    <property type="project" value="UniProtKB-KW"/>
</dbReference>
<evidence type="ECO:0000259" key="5">
    <source>
        <dbReference type="PROSITE" id="PS50056"/>
    </source>
</evidence>
<dbReference type="PROSITE" id="PS00383">
    <property type="entry name" value="TYR_PHOSPHATASE_1"/>
    <property type="match status" value="1"/>
</dbReference>